<keyword evidence="3" id="KW-1185">Reference proteome</keyword>
<dbReference type="HOGENOM" id="CLU_2573874_0_0_1"/>
<name>E0S612_ENCIT</name>
<evidence type="ECO:0000256" key="1">
    <source>
        <dbReference type="ARBA" id="ARBA00009465"/>
    </source>
</evidence>
<sequence>MATATLERGGRREVGIVEVGIFKNGKGEHVIYHLMFRVTKVEEVRSAMSSLAAEKEYLSEEQMSEGGVCVSSRSSVFYLME</sequence>
<proteinExistence type="inferred from homology"/>
<protein>
    <submittedName>
        <fullName evidence="2">Uncharacterized protein</fullName>
    </submittedName>
</protein>
<dbReference type="Pfam" id="PF07753">
    <property type="entry name" value="DUF1609"/>
    <property type="match status" value="1"/>
</dbReference>
<accession>E0S612</accession>
<dbReference type="EMBL" id="CP001944">
    <property type="protein sequence ID" value="ADM11147.1"/>
    <property type="molecule type" value="Genomic_DNA"/>
</dbReference>
<reference evidence="2 3" key="2">
    <citation type="journal article" date="2012" name="Proc. Natl. Acad. Sci. U.S.A.">
        <title>Gain and loss of multiple functionally related, horizontally transferred genes in the reduced genomes of two microsporidian parasites.</title>
        <authorList>
            <person name="Pombert J.-F."/>
            <person name="Selman M."/>
            <person name="Burki F."/>
            <person name="Bardell F.T."/>
            <person name="Farinelli L."/>
            <person name="Solter L.F."/>
            <person name="Whitman D.W."/>
            <person name="Weiss L.M."/>
            <person name="Corradi N."/>
            <person name="Keeling P.J."/>
        </authorList>
    </citation>
    <scope>NUCLEOTIDE SEQUENCE [LARGE SCALE GENOMIC DNA]</scope>
    <source>
        <strain evidence="2 3">ATCC 50506</strain>
    </source>
</reference>
<dbReference type="VEuPathDB" id="MicrosporidiaDB:Eint_030010"/>
<dbReference type="InterPro" id="IPR011667">
    <property type="entry name" value="UPF0329"/>
</dbReference>
<gene>
    <name evidence="2" type="ORF">Eint_030010</name>
</gene>
<dbReference type="Proteomes" id="UP000002313">
    <property type="component" value="Chromosome III"/>
</dbReference>
<dbReference type="AlphaFoldDB" id="E0S612"/>
<dbReference type="KEGG" id="ein:Eint_030010"/>
<evidence type="ECO:0000313" key="3">
    <source>
        <dbReference type="Proteomes" id="UP000002313"/>
    </source>
</evidence>
<reference evidence="2 3" key="1">
    <citation type="journal article" date="2010" name="Nat. Commun.">
        <title>The complete sequence of the smallest known nuclear genome from the microsporidian Encephalitozoon intestinalis.</title>
        <authorList>
            <person name="Corradi N."/>
            <person name="Pombert J.-F."/>
            <person name="Farinelli L."/>
            <person name="Didier E.S."/>
            <person name="Keeling P.J."/>
        </authorList>
    </citation>
    <scope>NUCLEOTIDE SEQUENCE [LARGE SCALE GENOMIC DNA]</scope>
    <source>
        <strain evidence="2 3">ATCC 50506</strain>
    </source>
</reference>
<evidence type="ECO:0000313" key="2">
    <source>
        <dbReference type="EMBL" id="ADM11147.1"/>
    </source>
</evidence>
<comment type="similarity">
    <text evidence="1">Belongs to the UPF0329 family.</text>
</comment>
<organism evidence="2 3">
    <name type="scientific">Encephalitozoon intestinalis (strain ATCC 50506)</name>
    <name type="common">Microsporidian parasite</name>
    <name type="synonym">Septata intestinalis</name>
    <dbReference type="NCBI Taxonomy" id="876142"/>
    <lineage>
        <taxon>Eukaryota</taxon>
        <taxon>Fungi</taxon>
        <taxon>Fungi incertae sedis</taxon>
        <taxon>Microsporidia</taxon>
        <taxon>Unikaryonidae</taxon>
        <taxon>Encephalitozoon</taxon>
    </lineage>
</organism>
<dbReference type="RefSeq" id="XP_003072507.1">
    <property type="nucleotide sequence ID" value="XM_003072461.1"/>
</dbReference>
<dbReference type="GeneID" id="9698812"/>